<dbReference type="SUPFAM" id="SSF53448">
    <property type="entry name" value="Nucleotide-diphospho-sugar transferases"/>
    <property type="match status" value="1"/>
</dbReference>
<dbReference type="Gene3D" id="3.90.550.10">
    <property type="entry name" value="Spore Coat Polysaccharide Biosynthesis Protein SpsA, Chain A"/>
    <property type="match status" value="1"/>
</dbReference>
<dbReference type="InterPro" id="IPR001173">
    <property type="entry name" value="Glyco_trans_2-like"/>
</dbReference>
<dbReference type="EC" id="2.4.-.-" evidence="5"/>
<proteinExistence type="predicted"/>
<dbReference type="PANTHER" id="PTHR22916:SF51">
    <property type="entry name" value="GLYCOSYLTRANSFERASE EPSH-RELATED"/>
    <property type="match status" value="1"/>
</dbReference>
<dbReference type="EMBL" id="JAIWWW010000024">
    <property type="protein sequence ID" value="MCA4523858.1"/>
    <property type="molecule type" value="Genomic_DNA"/>
</dbReference>
<dbReference type="AlphaFoldDB" id="A0A7J5PX26"/>
<keyword evidence="1 5" id="KW-0328">Glycosyltransferase</keyword>
<dbReference type="InterPro" id="IPR029044">
    <property type="entry name" value="Nucleotide-diphossugar_trans"/>
</dbReference>
<accession>A0A7J5PX26</accession>
<comment type="caution">
    <text evidence="4">The sequence shown here is derived from an EMBL/GenBank/DDBJ whole genome shotgun (WGS) entry which is preliminary data.</text>
</comment>
<protein>
    <submittedName>
        <fullName evidence="4">Glycosyltransferase</fullName>
        <ecNumber evidence="5">2.4.-.-</ecNumber>
    </submittedName>
</protein>
<dbReference type="Pfam" id="PF00535">
    <property type="entry name" value="Glycos_transf_2"/>
    <property type="match status" value="1"/>
</dbReference>
<dbReference type="RefSeq" id="WP_151934696.1">
    <property type="nucleotide sequence ID" value="NZ_CP183042.1"/>
</dbReference>
<keyword evidence="2 4" id="KW-0808">Transferase</keyword>
<dbReference type="CDD" id="cd00761">
    <property type="entry name" value="Glyco_tranf_GTA_type"/>
    <property type="match status" value="1"/>
</dbReference>
<dbReference type="EMBL" id="WDED01000014">
    <property type="protein sequence ID" value="KAB6147600.1"/>
    <property type="molecule type" value="Genomic_DNA"/>
</dbReference>
<evidence type="ECO:0000259" key="3">
    <source>
        <dbReference type="Pfam" id="PF00535"/>
    </source>
</evidence>
<evidence type="ECO:0000313" key="6">
    <source>
        <dbReference type="Proteomes" id="UP000434604"/>
    </source>
</evidence>
<evidence type="ECO:0000313" key="5">
    <source>
        <dbReference type="EMBL" id="MCA4523858.1"/>
    </source>
</evidence>
<dbReference type="GO" id="GO:0016758">
    <property type="term" value="F:hexosyltransferase activity"/>
    <property type="evidence" value="ECO:0007669"/>
    <property type="project" value="UniProtKB-ARBA"/>
</dbReference>
<evidence type="ECO:0000256" key="1">
    <source>
        <dbReference type="ARBA" id="ARBA00022676"/>
    </source>
</evidence>
<dbReference type="PANTHER" id="PTHR22916">
    <property type="entry name" value="GLYCOSYLTRANSFERASE"/>
    <property type="match status" value="1"/>
</dbReference>
<sequence length="332" mass="39163">MKIPYFSIIIPVYKVEDYLPKCLNSIVSQGFNDFELILVNDGSPDDSLAICQDYAAKFSNIMVIDQDNGGPSSARNNALDHASGKYVMFIDSDDWIEPNTLEKLYEQSSDNCPLIYYGFRQQFGEGDFKTCIHGYRHSTNIKEYYDILYHTMDNRMGDFIYGFTCNKLFSREIIEQHHLRFDTRLHVKEDEVFTNQFCSFVREVKIVPYSFYNYRMSFGNSVSFIKRKPSEYEHMADKLLETNSTLTDSRIQDYQRQEYIYNLGKGITAAFRQGICVEAKRLSEKCAKRMKEMKLDFDSFNRVHFKDKIRYRFASGTWIYIISKLFNRFYIV</sequence>
<evidence type="ECO:0000256" key="2">
    <source>
        <dbReference type="ARBA" id="ARBA00022679"/>
    </source>
</evidence>
<gene>
    <name evidence="4" type="ORF">GA398_11085</name>
    <name evidence="5" type="ORF">LDZ35_11615</name>
</gene>
<dbReference type="Proteomes" id="UP001197958">
    <property type="component" value="Unassembled WGS sequence"/>
</dbReference>
<organism evidence="4 6">
    <name type="scientific">Bacteroides xylanisolvens</name>
    <dbReference type="NCBI Taxonomy" id="371601"/>
    <lineage>
        <taxon>Bacteria</taxon>
        <taxon>Pseudomonadati</taxon>
        <taxon>Bacteroidota</taxon>
        <taxon>Bacteroidia</taxon>
        <taxon>Bacteroidales</taxon>
        <taxon>Bacteroidaceae</taxon>
        <taxon>Bacteroides</taxon>
    </lineage>
</organism>
<reference evidence="5" key="2">
    <citation type="submission" date="2023-08" db="EMBL/GenBank/DDBJ databases">
        <title>Mucin Metabolism Genes Underlie the Key Renovations of Bacteroides xylanisolvens Genomes in Captive Great Apes.</title>
        <authorList>
            <person name="Nishida A.H."/>
        </authorList>
    </citation>
    <scope>NUCLEOTIDE SEQUENCE</scope>
    <source>
        <strain evidence="5">P19.10B</strain>
    </source>
</reference>
<feature type="domain" description="Glycosyltransferase 2-like" evidence="3">
    <location>
        <begin position="7"/>
        <end position="176"/>
    </location>
</feature>
<name>A0A7J5PX26_9BACE</name>
<dbReference type="Proteomes" id="UP000434604">
    <property type="component" value="Unassembled WGS sequence"/>
</dbReference>
<reference evidence="4 6" key="1">
    <citation type="journal article" date="2019" name="Nat. Med.">
        <title>A library of human gut bacterial isolates paired with longitudinal multiomics data enables mechanistic microbiome research.</title>
        <authorList>
            <person name="Poyet M."/>
            <person name="Groussin M."/>
            <person name="Gibbons S.M."/>
            <person name="Avila-Pacheco J."/>
            <person name="Jiang X."/>
            <person name="Kearney S.M."/>
            <person name="Perrotta A.R."/>
            <person name="Berdy B."/>
            <person name="Zhao S."/>
            <person name="Lieberman T.D."/>
            <person name="Swanson P.K."/>
            <person name="Smith M."/>
            <person name="Roesemann S."/>
            <person name="Alexander J.E."/>
            <person name="Rich S.A."/>
            <person name="Livny J."/>
            <person name="Vlamakis H."/>
            <person name="Clish C."/>
            <person name="Bullock K."/>
            <person name="Deik A."/>
            <person name="Scott J."/>
            <person name="Pierce K.A."/>
            <person name="Xavier R.J."/>
            <person name="Alm E.J."/>
        </authorList>
    </citation>
    <scope>NUCLEOTIDE SEQUENCE [LARGE SCALE GENOMIC DNA]</scope>
    <source>
        <strain evidence="4 6">BIOML-A58</strain>
    </source>
</reference>
<evidence type="ECO:0000313" key="4">
    <source>
        <dbReference type="EMBL" id="KAB6147600.1"/>
    </source>
</evidence>